<evidence type="ECO:0000256" key="3">
    <source>
        <dbReference type="ARBA" id="ARBA00022448"/>
    </source>
</evidence>
<keyword evidence="7 8" id="KW-0472">Membrane</keyword>
<evidence type="ECO:0000256" key="7">
    <source>
        <dbReference type="ARBA" id="ARBA00023136"/>
    </source>
</evidence>
<feature type="transmembrane region" description="Helical" evidence="8">
    <location>
        <begin position="540"/>
        <end position="562"/>
    </location>
</feature>
<dbReference type="GO" id="GO:0016471">
    <property type="term" value="C:vacuolar proton-transporting V-type ATPase complex"/>
    <property type="evidence" value="ECO:0007669"/>
    <property type="project" value="TreeGrafter"/>
</dbReference>
<feature type="transmembrane region" description="Helical" evidence="8">
    <location>
        <begin position="352"/>
        <end position="376"/>
    </location>
</feature>
<gene>
    <name evidence="9" type="ORF">J3R75_000099</name>
</gene>
<evidence type="ECO:0000256" key="4">
    <source>
        <dbReference type="ARBA" id="ARBA00022692"/>
    </source>
</evidence>
<keyword evidence="6" id="KW-0406">Ion transport</keyword>
<dbReference type="Proteomes" id="UP001238163">
    <property type="component" value="Unassembled WGS sequence"/>
</dbReference>
<protein>
    <submittedName>
        <fullName evidence="9">V/A-type H+-transporting ATPase subunit I</fullName>
    </submittedName>
</protein>
<feature type="transmembrane region" description="Helical" evidence="8">
    <location>
        <begin position="432"/>
        <end position="452"/>
    </location>
</feature>
<proteinExistence type="inferred from homology"/>
<evidence type="ECO:0000256" key="1">
    <source>
        <dbReference type="ARBA" id="ARBA00004141"/>
    </source>
</evidence>
<organism evidence="9 10">
    <name type="scientific">Oligosphaera ethanolica</name>
    <dbReference type="NCBI Taxonomy" id="760260"/>
    <lineage>
        <taxon>Bacteria</taxon>
        <taxon>Pseudomonadati</taxon>
        <taxon>Lentisphaerota</taxon>
        <taxon>Oligosphaeria</taxon>
        <taxon>Oligosphaerales</taxon>
        <taxon>Oligosphaeraceae</taxon>
        <taxon>Oligosphaera</taxon>
    </lineage>
</organism>
<reference evidence="9" key="1">
    <citation type="submission" date="2023-07" db="EMBL/GenBank/DDBJ databases">
        <title>Genomic Encyclopedia of Type Strains, Phase IV (KMG-IV): sequencing the most valuable type-strain genomes for metagenomic binning, comparative biology and taxonomic classification.</title>
        <authorList>
            <person name="Goeker M."/>
        </authorList>
    </citation>
    <scope>NUCLEOTIDE SEQUENCE</scope>
    <source>
        <strain evidence="9">DSM 24202</strain>
    </source>
</reference>
<evidence type="ECO:0000256" key="5">
    <source>
        <dbReference type="ARBA" id="ARBA00022989"/>
    </source>
</evidence>
<sequence>MIEPMKKVTIACLADERQRTVAAMQRLGSLHVLPCVPPASDELDALLRQQEQLNRVLAACKSLKVELDPTDTDPERAVQDANRVIAEGKRIDEDLALARKAYAQLEPWGSFNKEELDAMRQQGLHIALCAAAPTRLPELPDGAVIHMVSKTPAMAYFAIISLTPLDDLNLPRVTLPDNTDRLAWEQKIHELVQDQQAQDQQLRNIAAHATAAIEAFSNVLQERIAFAKARDGMNSGDTLAFINGYVPEKRLDELRTSVRQQGWAIRYEDIPEDDNDVPTLLNIPPRFSMAKVIFDFVGILPGYRETDVSIAMLVFLSLFCGMLVGDAGYGLFFTIIMLVLRAKNTDAKKRDTLNLLLIMSLCILGFGWLSGNWFAIPNDKLPRILSGIAWLSEGGEAASNHVKLLCFFLGAFHMSLARAWRAYLSTKIRDAFGHIGWGLFLWANFLVTKLLIVDGGSVSELGVTAKALYVVGFLLILCCGVNWRDMGAVIYMPFSFINSFVDVLSYIRLFAVGMSSFYIADSFNNMTASLYRLSPWLIPAALLVLAGGHLLNIALAGMGVLVHGIRLNTLEFSGHMDLTWSGKPYRPLSKQDLS</sequence>
<evidence type="ECO:0000313" key="9">
    <source>
        <dbReference type="EMBL" id="MDQ0287992.1"/>
    </source>
</evidence>
<dbReference type="GO" id="GO:0033179">
    <property type="term" value="C:proton-transporting V-type ATPase, V0 domain"/>
    <property type="evidence" value="ECO:0007669"/>
    <property type="project" value="InterPro"/>
</dbReference>
<dbReference type="GO" id="GO:0051117">
    <property type="term" value="F:ATPase binding"/>
    <property type="evidence" value="ECO:0007669"/>
    <property type="project" value="TreeGrafter"/>
</dbReference>
<dbReference type="PANTHER" id="PTHR11629">
    <property type="entry name" value="VACUOLAR PROTON ATPASES"/>
    <property type="match status" value="1"/>
</dbReference>
<comment type="subcellular location">
    <subcellularLocation>
        <location evidence="1">Membrane</location>
        <topology evidence="1">Multi-pass membrane protein</topology>
    </subcellularLocation>
</comment>
<dbReference type="GO" id="GO:0007035">
    <property type="term" value="P:vacuolar acidification"/>
    <property type="evidence" value="ECO:0007669"/>
    <property type="project" value="TreeGrafter"/>
</dbReference>
<evidence type="ECO:0000313" key="10">
    <source>
        <dbReference type="Proteomes" id="UP001238163"/>
    </source>
</evidence>
<feature type="transmembrane region" description="Helical" evidence="8">
    <location>
        <begin position="310"/>
        <end position="340"/>
    </location>
</feature>
<dbReference type="RefSeq" id="WP_307259156.1">
    <property type="nucleotide sequence ID" value="NZ_JAUSVL010000001.1"/>
</dbReference>
<keyword evidence="3" id="KW-0813">Transport</keyword>
<dbReference type="InterPro" id="IPR002490">
    <property type="entry name" value="V-ATPase_116kDa_su"/>
</dbReference>
<keyword evidence="10" id="KW-1185">Reference proteome</keyword>
<name>A0AAE3VCJ2_9BACT</name>
<keyword evidence="5 8" id="KW-1133">Transmembrane helix</keyword>
<keyword evidence="4 8" id="KW-0812">Transmembrane</keyword>
<dbReference type="EMBL" id="JAUSVL010000001">
    <property type="protein sequence ID" value="MDQ0287992.1"/>
    <property type="molecule type" value="Genomic_DNA"/>
</dbReference>
<evidence type="ECO:0000256" key="2">
    <source>
        <dbReference type="ARBA" id="ARBA00009904"/>
    </source>
</evidence>
<feature type="transmembrane region" description="Helical" evidence="8">
    <location>
        <begin position="495"/>
        <end position="520"/>
    </location>
</feature>
<comment type="similarity">
    <text evidence="2">Belongs to the V-ATPase 116 kDa subunit family.</text>
</comment>
<evidence type="ECO:0000256" key="8">
    <source>
        <dbReference type="SAM" id="Phobius"/>
    </source>
</evidence>
<dbReference type="GO" id="GO:0046961">
    <property type="term" value="F:proton-transporting ATPase activity, rotational mechanism"/>
    <property type="evidence" value="ECO:0007669"/>
    <property type="project" value="InterPro"/>
</dbReference>
<evidence type="ECO:0000256" key="6">
    <source>
        <dbReference type="ARBA" id="ARBA00023065"/>
    </source>
</evidence>
<accession>A0AAE3VCJ2</accession>
<comment type="caution">
    <text evidence="9">The sequence shown here is derived from an EMBL/GenBank/DDBJ whole genome shotgun (WGS) entry which is preliminary data.</text>
</comment>
<feature type="transmembrane region" description="Helical" evidence="8">
    <location>
        <begin position="401"/>
        <end position="420"/>
    </location>
</feature>
<feature type="transmembrane region" description="Helical" evidence="8">
    <location>
        <begin position="464"/>
        <end position="483"/>
    </location>
</feature>
<dbReference type="AlphaFoldDB" id="A0AAE3VCJ2"/>
<dbReference type="PANTHER" id="PTHR11629:SF63">
    <property type="entry name" value="V-TYPE PROTON ATPASE SUBUNIT A"/>
    <property type="match status" value="1"/>
</dbReference>